<dbReference type="GO" id="GO:0046872">
    <property type="term" value="F:metal ion binding"/>
    <property type="evidence" value="ECO:0007669"/>
    <property type="project" value="UniProtKB-KW"/>
</dbReference>
<evidence type="ECO:0000256" key="5">
    <source>
        <dbReference type="ARBA" id="ARBA00022801"/>
    </source>
</evidence>
<dbReference type="GO" id="GO:0008934">
    <property type="term" value="F:inositol monophosphate 1-phosphatase activity"/>
    <property type="evidence" value="ECO:0007669"/>
    <property type="project" value="InterPro"/>
</dbReference>
<dbReference type="InterPro" id="IPR033942">
    <property type="entry name" value="IMPase"/>
</dbReference>
<comment type="cofactor">
    <cofactor evidence="1 7 8">
        <name>Mg(2+)</name>
        <dbReference type="ChEBI" id="CHEBI:18420"/>
    </cofactor>
</comment>
<accession>U5ETD7</accession>
<dbReference type="EC" id="3.1.3.25" evidence="8"/>
<dbReference type="CDD" id="cd01639">
    <property type="entry name" value="IMPase"/>
    <property type="match status" value="1"/>
</dbReference>
<keyword evidence="5 8" id="KW-0378">Hydrolase</keyword>
<sequence length="266" mass="29000">MDSEVLEECFQLALKLAKEAGEIILEGMSNRKKQFSLKDNVFHDLVTEYDTKVEKLLMDGIREKFPDHKFLSEEDNAATKVKPSLTPNCPTWIIDPIDGTNNFIHGIPYACVSIALVFNSEILLGIVNNPKTNELFTAKKNCGAYLNGEKIHTSSADALNKSLIANELSLAALNVNTKELMGRAERFGTAAIGLRSFGTAALTLSYIACGKLDGYVIDNLYPWDIAAGALLVREAGGTVIGINGLEYDILKPDVIAASTEDFIIIV</sequence>
<dbReference type="GO" id="GO:0006021">
    <property type="term" value="P:inositol biosynthetic process"/>
    <property type="evidence" value="ECO:0007669"/>
    <property type="project" value="UniProtKB-UniPathway"/>
</dbReference>
<dbReference type="PROSITE" id="PS00629">
    <property type="entry name" value="IMP_1"/>
    <property type="match status" value="1"/>
</dbReference>
<comment type="catalytic activity">
    <reaction evidence="8">
        <text>a myo-inositol phosphate + H2O = myo-inositol + phosphate</text>
        <dbReference type="Rhea" id="RHEA:24056"/>
        <dbReference type="ChEBI" id="CHEBI:15377"/>
        <dbReference type="ChEBI" id="CHEBI:17268"/>
        <dbReference type="ChEBI" id="CHEBI:43474"/>
        <dbReference type="ChEBI" id="CHEBI:84139"/>
        <dbReference type="EC" id="3.1.3.25"/>
    </reaction>
</comment>
<dbReference type="InterPro" id="IPR000760">
    <property type="entry name" value="Inositol_monophosphatase-like"/>
</dbReference>
<feature type="binding site" evidence="7">
    <location>
        <position position="73"/>
    </location>
    <ligand>
        <name>Mg(2+)</name>
        <dbReference type="ChEBI" id="CHEBI:18420"/>
        <label>1</label>
        <note>catalytic</note>
    </ligand>
</feature>
<organism evidence="9">
    <name type="scientific">Corethrella appendiculata</name>
    <dbReference type="NCBI Taxonomy" id="1370023"/>
    <lineage>
        <taxon>Eukaryota</taxon>
        <taxon>Metazoa</taxon>
        <taxon>Ecdysozoa</taxon>
        <taxon>Arthropoda</taxon>
        <taxon>Hexapoda</taxon>
        <taxon>Insecta</taxon>
        <taxon>Pterygota</taxon>
        <taxon>Neoptera</taxon>
        <taxon>Endopterygota</taxon>
        <taxon>Diptera</taxon>
        <taxon>Nematocera</taxon>
        <taxon>Culicoidea</taxon>
        <taxon>Chaoboridae</taxon>
        <taxon>Corethrella</taxon>
    </lineage>
</organism>
<dbReference type="SUPFAM" id="SSF56655">
    <property type="entry name" value="Carbohydrate phosphatase"/>
    <property type="match status" value="1"/>
</dbReference>
<dbReference type="Gene3D" id="3.30.540.10">
    <property type="entry name" value="Fructose-1,6-Bisphosphatase, subunit A, domain 1"/>
    <property type="match status" value="1"/>
</dbReference>
<dbReference type="UniPathway" id="UPA00823">
    <property type="reaction ID" value="UER00788"/>
</dbReference>
<comment type="pathway">
    <text evidence="2 8">Polyol metabolism; myo-inositol biosynthesis; myo-inositol from D-glucose 6-phosphate: step 2/2.</text>
</comment>
<dbReference type="PROSITE" id="PS00630">
    <property type="entry name" value="IMP_2"/>
    <property type="match status" value="1"/>
</dbReference>
<name>U5ETD7_9DIPT</name>
<comment type="similarity">
    <text evidence="3 8">Belongs to the inositol monophosphatase superfamily.</text>
</comment>
<evidence type="ECO:0000313" key="9">
    <source>
        <dbReference type="EMBL" id="JAB57048.1"/>
    </source>
</evidence>
<dbReference type="EMBL" id="GANO01002823">
    <property type="protein sequence ID" value="JAB57048.1"/>
    <property type="molecule type" value="mRNA"/>
</dbReference>
<proteinExistence type="evidence at transcript level"/>
<dbReference type="PANTHER" id="PTHR20854:SF25">
    <property type="entry name" value="INOSITOL-1-MONOPHOSPHATASE"/>
    <property type="match status" value="1"/>
</dbReference>
<evidence type="ECO:0000256" key="2">
    <source>
        <dbReference type="ARBA" id="ARBA00005152"/>
    </source>
</evidence>
<evidence type="ECO:0000256" key="3">
    <source>
        <dbReference type="ARBA" id="ARBA00009759"/>
    </source>
</evidence>
<reference evidence="9" key="1">
    <citation type="journal article" date="2014" name="Insect Biochem. Mol. Biol.">
        <title>An insight into the sialome of the frog biting fly, Corethrella appendiculata.</title>
        <authorList>
            <person name="Ribeiro J.M.C."/>
            <person name="Chagas A.C."/>
            <person name="Pham V.M."/>
            <person name="Lounibos L.P."/>
            <person name="Calvo E."/>
        </authorList>
    </citation>
    <scope>NUCLEOTIDE SEQUENCE</scope>
    <source>
        <tissue evidence="9">Salivary glands</tissue>
    </source>
</reference>
<dbReference type="InterPro" id="IPR020583">
    <property type="entry name" value="Inositol_monoP_metal-BS"/>
</dbReference>
<evidence type="ECO:0000256" key="7">
    <source>
        <dbReference type="PIRSR" id="PIRSR600760-2"/>
    </source>
</evidence>
<protein>
    <recommendedName>
        <fullName evidence="8">Inositol-1-monophosphatase</fullName>
        <ecNumber evidence="8">3.1.3.25</ecNumber>
    </recommendedName>
</protein>
<feature type="binding site" evidence="7">
    <location>
        <position position="97"/>
    </location>
    <ligand>
        <name>Mg(2+)</name>
        <dbReference type="ChEBI" id="CHEBI:18420"/>
        <label>1</label>
        <note>catalytic</note>
    </ligand>
</feature>
<dbReference type="GO" id="GO:0007165">
    <property type="term" value="P:signal transduction"/>
    <property type="evidence" value="ECO:0007669"/>
    <property type="project" value="TreeGrafter"/>
</dbReference>
<dbReference type="PRINTS" id="PR00377">
    <property type="entry name" value="IMPHPHTASES"/>
</dbReference>
<dbReference type="PANTHER" id="PTHR20854">
    <property type="entry name" value="INOSITOL MONOPHOSPHATASE"/>
    <property type="match status" value="1"/>
</dbReference>
<feature type="binding site" evidence="7">
    <location>
        <position position="95"/>
    </location>
    <ligand>
        <name>Mg(2+)</name>
        <dbReference type="ChEBI" id="CHEBI:18420"/>
        <label>1</label>
        <note>catalytic</note>
    </ligand>
</feature>
<keyword evidence="4 7" id="KW-0479">Metal-binding</keyword>
<dbReference type="Gene3D" id="3.40.190.80">
    <property type="match status" value="1"/>
</dbReference>
<dbReference type="InterPro" id="IPR020550">
    <property type="entry name" value="Inositol_monophosphatase_CS"/>
</dbReference>
<evidence type="ECO:0000256" key="6">
    <source>
        <dbReference type="ARBA" id="ARBA00022842"/>
    </source>
</evidence>
<dbReference type="FunFam" id="3.30.540.10:FF:000004">
    <property type="entry name" value="Inositol-1-monophosphatase"/>
    <property type="match status" value="1"/>
</dbReference>
<evidence type="ECO:0000256" key="8">
    <source>
        <dbReference type="RuleBase" id="RU364068"/>
    </source>
</evidence>
<feature type="binding site" evidence="7">
    <location>
        <position position="98"/>
    </location>
    <ligand>
        <name>Mg(2+)</name>
        <dbReference type="ChEBI" id="CHEBI:18420"/>
        <label>1</label>
        <note>catalytic</note>
    </ligand>
</feature>
<dbReference type="PRINTS" id="PR00378">
    <property type="entry name" value="LIIMPHPHTASE"/>
</dbReference>
<feature type="binding site" evidence="7">
    <location>
        <position position="224"/>
    </location>
    <ligand>
        <name>Mg(2+)</name>
        <dbReference type="ChEBI" id="CHEBI:18420"/>
        <label>1</label>
        <note>catalytic</note>
    </ligand>
</feature>
<evidence type="ECO:0000256" key="1">
    <source>
        <dbReference type="ARBA" id="ARBA00001946"/>
    </source>
</evidence>
<dbReference type="Pfam" id="PF00459">
    <property type="entry name" value="Inositol_P"/>
    <property type="match status" value="1"/>
</dbReference>
<dbReference type="GO" id="GO:0046854">
    <property type="term" value="P:phosphatidylinositol phosphate biosynthetic process"/>
    <property type="evidence" value="ECO:0007669"/>
    <property type="project" value="InterPro"/>
</dbReference>
<dbReference type="InterPro" id="IPR020552">
    <property type="entry name" value="Inositol_monoPase_Li-sen"/>
</dbReference>
<keyword evidence="6 7" id="KW-0460">Magnesium</keyword>
<dbReference type="AlphaFoldDB" id="U5ETD7"/>
<evidence type="ECO:0000256" key="4">
    <source>
        <dbReference type="ARBA" id="ARBA00022723"/>
    </source>
</evidence>